<dbReference type="InterPro" id="IPR020049">
    <property type="entry name" value="Major_capsid-like"/>
</dbReference>
<organism evidence="1 2">
    <name type="scientific">Rhodovastum atsumiense</name>
    <dbReference type="NCBI Taxonomy" id="504468"/>
    <lineage>
        <taxon>Bacteria</taxon>
        <taxon>Pseudomonadati</taxon>
        <taxon>Pseudomonadota</taxon>
        <taxon>Alphaproteobacteria</taxon>
        <taxon>Acetobacterales</taxon>
        <taxon>Acetobacteraceae</taxon>
        <taxon>Rhodovastum</taxon>
    </lineage>
</organism>
<proteinExistence type="predicted"/>
<comment type="caution">
    <text evidence="1">The sequence shown here is derived from an EMBL/GenBank/DDBJ whole genome shotgun (WGS) entry which is preliminary data.</text>
</comment>
<dbReference type="PIRSF" id="PIRSF029202">
    <property type="entry name" value="UCP029202"/>
    <property type="match status" value="1"/>
</dbReference>
<dbReference type="EMBL" id="VWPK01000017">
    <property type="protein sequence ID" value="KAA5611871.1"/>
    <property type="molecule type" value="Genomic_DNA"/>
</dbReference>
<dbReference type="Pfam" id="PF09950">
    <property type="entry name" value="Major_capside"/>
    <property type="match status" value="1"/>
</dbReference>
<evidence type="ECO:0000313" key="2">
    <source>
        <dbReference type="Proteomes" id="UP000325255"/>
    </source>
</evidence>
<evidence type="ECO:0000313" key="1">
    <source>
        <dbReference type="EMBL" id="KAA5611871.1"/>
    </source>
</evidence>
<keyword evidence="2" id="KW-1185">Reference proteome</keyword>
<dbReference type="AlphaFoldDB" id="A0A5M6IUF7"/>
<sequence>MNQNIADLQVSLMQDSQRALAFLIPQLATIEREVYRIRYPHIRYHELIPVVTEGNEWAPSVTYFSLDGVGTAQWINGKARDIPHTDLKRDIFQAPVNMAGIGYRYNLEEIAQAAVLGISLNSEKASVARRISEEFIDQAALFGDAEKGYTGLLNCPLVTASPASAVGTQNGAVAGSAASILWANKTPDQIMADLRNLFVGIFQGTQTVELPDTCLLPVLAYQMIAAVRVSELAQMTILEWFQKHNPYTAETGRPLTIRQVRGLDTAGAGGTGRIVAYRKAPDVVKLHMPMPHRFLPVWQVGPMEFEIPGVFRFGGTDVRLPKAIGYLDGVC</sequence>
<gene>
    <name evidence="1" type="ORF">F1189_12625</name>
</gene>
<accession>A0A5M6IUF7</accession>
<name>A0A5M6IUF7_9PROT</name>
<protein>
    <submittedName>
        <fullName evidence="1">DUF2184 domain-containing protein</fullName>
    </submittedName>
</protein>
<dbReference type="Proteomes" id="UP000325255">
    <property type="component" value="Unassembled WGS sequence"/>
</dbReference>
<dbReference type="RefSeq" id="WP_150041149.1">
    <property type="nucleotide sequence ID" value="NZ_OW485605.1"/>
</dbReference>
<dbReference type="OrthoDB" id="8437797at2"/>
<reference evidence="1 2" key="1">
    <citation type="submission" date="2019-09" db="EMBL/GenBank/DDBJ databases">
        <title>Genome sequence of Rhodovastum atsumiense, a diverse member of the Acetobacteraceae family of non-sulfur purple photosynthetic bacteria.</title>
        <authorList>
            <person name="Meyer T."/>
            <person name="Kyndt J."/>
        </authorList>
    </citation>
    <scope>NUCLEOTIDE SEQUENCE [LARGE SCALE GENOMIC DNA]</scope>
    <source>
        <strain evidence="1 2">DSM 21279</strain>
    </source>
</reference>